<keyword evidence="3" id="KW-0238">DNA-binding</keyword>
<dbReference type="Proteomes" id="UP000005387">
    <property type="component" value="Unassembled WGS sequence"/>
</dbReference>
<name>E0IAY2_9BACL</name>
<protein>
    <submittedName>
        <fullName evidence="6">Transcriptional regulator, LysR family</fullName>
    </submittedName>
</protein>
<evidence type="ECO:0000256" key="2">
    <source>
        <dbReference type="ARBA" id="ARBA00023015"/>
    </source>
</evidence>
<dbReference type="GO" id="GO:0003700">
    <property type="term" value="F:DNA-binding transcription factor activity"/>
    <property type="evidence" value="ECO:0007669"/>
    <property type="project" value="InterPro"/>
</dbReference>
<evidence type="ECO:0000313" key="7">
    <source>
        <dbReference type="Proteomes" id="UP000005387"/>
    </source>
</evidence>
<dbReference type="Gene3D" id="1.10.10.10">
    <property type="entry name" value="Winged helix-like DNA-binding domain superfamily/Winged helix DNA-binding domain"/>
    <property type="match status" value="1"/>
</dbReference>
<evidence type="ECO:0000313" key="6">
    <source>
        <dbReference type="EMBL" id="EFM10273.1"/>
    </source>
</evidence>
<dbReference type="InterPro" id="IPR036388">
    <property type="entry name" value="WH-like_DNA-bd_sf"/>
</dbReference>
<sequence>MDLTYFQTFREVAVRQSITRAAEALGYAQSSVTTQIQKLEKAYDVQLFERYGKGLRLTSAGEELLRIAVQMLDLYQESQEKLAKQGGGTLAIGTIDSLASYYLPPFIQRIREAQPELSIRLQPDHEPTILNKVREGEIDMGLLLDIKPADTSLAWITIRQEPLVIVARPDHALLAVRNMKLADLDGAEWMMTEESCNYRIMLEKLLRSQGISYHIGLELGNPEAIKRCVKAGSGIAILPYMAVQEEIRRGELAELPLHQPELCLELLLAMHPKKWKSHALRQFIELLKEHEPE</sequence>
<dbReference type="Pfam" id="PF03466">
    <property type="entry name" value="LysR_substrate"/>
    <property type="match status" value="1"/>
</dbReference>
<evidence type="ECO:0000256" key="1">
    <source>
        <dbReference type="ARBA" id="ARBA00009437"/>
    </source>
</evidence>
<dbReference type="PANTHER" id="PTHR30126">
    <property type="entry name" value="HTH-TYPE TRANSCRIPTIONAL REGULATOR"/>
    <property type="match status" value="1"/>
</dbReference>
<dbReference type="Gene3D" id="3.40.190.290">
    <property type="match status" value="1"/>
</dbReference>
<dbReference type="InterPro" id="IPR005119">
    <property type="entry name" value="LysR_subst-bd"/>
</dbReference>
<dbReference type="eggNOG" id="COG0583">
    <property type="taxonomic scope" value="Bacteria"/>
</dbReference>
<accession>E0IAY2</accession>
<proteinExistence type="inferred from homology"/>
<keyword evidence="4" id="KW-0804">Transcription</keyword>
<dbReference type="SUPFAM" id="SSF53850">
    <property type="entry name" value="Periplasmic binding protein-like II"/>
    <property type="match status" value="1"/>
</dbReference>
<keyword evidence="7" id="KW-1185">Reference proteome</keyword>
<dbReference type="CDD" id="cd05466">
    <property type="entry name" value="PBP2_LTTR_substrate"/>
    <property type="match status" value="1"/>
</dbReference>
<evidence type="ECO:0000259" key="5">
    <source>
        <dbReference type="PROSITE" id="PS50931"/>
    </source>
</evidence>
<dbReference type="AlphaFoldDB" id="E0IAY2"/>
<dbReference type="Pfam" id="PF00126">
    <property type="entry name" value="HTH_1"/>
    <property type="match status" value="1"/>
</dbReference>
<dbReference type="InterPro" id="IPR036390">
    <property type="entry name" value="WH_DNA-bd_sf"/>
</dbReference>
<dbReference type="EMBL" id="AEDD01000007">
    <property type="protein sequence ID" value="EFM10273.1"/>
    <property type="molecule type" value="Genomic_DNA"/>
</dbReference>
<dbReference type="PRINTS" id="PR00039">
    <property type="entry name" value="HTHLYSR"/>
</dbReference>
<gene>
    <name evidence="6" type="ORF">PaecuDRAFT_2709</name>
</gene>
<dbReference type="InterPro" id="IPR000847">
    <property type="entry name" value="LysR_HTH_N"/>
</dbReference>
<evidence type="ECO:0000256" key="4">
    <source>
        <dbReference type="ARBA" id="ARBA00023163"/>
    </source>
</evidence>
<evidence type="ECO:0000256" key="3">
    <source>
        <dbReference type="ARBA" id="ARBA00023125"/>
    </source>
</evidence>
<dbReference type="FunFam" id="1.10.10.10:FF:000001">
    <property type="entry name" value="LysR family transcriptional regulator"/>
    <property type="match status" value="1"/>
</dbReference>
<dbReference type="PANTHER" id="PTHR30126:SF100">
    <property type="entry name" value="LYSR-FAMILY TRANSCRIPTIONAL REGULATOR"/>
    <property type="match status" value="1"/>
</dbReference>
<reference evidence="6 7" key="1">
    <citation type="submission" date="2010-07" db="EMBL/GenBank/DDBJ databases">
        <title>The draft genome of Paenibacillus curdlanolyticus YK9.</title>
        <authorList>
            <consortium name="US DOE Joint Genome Institute (JGI-PGF)"/>
            <person name="Lucas S."/>
            <person name="Copeland A."/>
            <person name="Lapidus A."/>
            <person name="Cheng J.-F."/>
            <person name="Bruce D."/>
            <person name="Goodwin L."/>
            <person name="Pitluck S."/>
            <person name="Land M.L."/>
            <person name="Hauser L."/>
            <person name="Chang Y.-J."/>
            <person name="Jeffries C."/>
            <person name="Anderson I.J."/>
            <person name="Johnson E."/>
            <person name="Loganathan U."/>
            <person name="Mulhopadhyay B."/>
            <person name="Kyrpides N."/>
            <person name="Woyke T.J."/>
        </authorList>
    </citation>
    <scope>NUCLEOTIDE SEQUENCE [LARGE SCALE GENOMIC DNA]</scope>
    <source>
        <strain evidence="6 7">YK9</strain>
    </source>
</reference>
<keyword evidence="2" id="KW-0805">Transcription regulation</keyword>
<dbReference type="OrthoDB" id="9803735at2"/>
<dbReference type="SUPFAM" id="SSF46785">
    <property type="entry name" value="Winged helix' DNA-binding domain"/>
    <property type="match status" value="1"/>
</dbReference>
<organism evidence="6 7">
    <name type="scientific">Paenibacillus curdlanolyticus YK9</name>
    <dbReference type="NCBI Taxonomy" id="717606"/>
    <lineage>
        <taxon>Bacteria</taxon>
        <taxon>Bacillati</taxon>
        <taxon>Bacillota</taxon>
        <taxon>Bacilli</taxon>
        <taxon>Bacillales</taxon>
        <taxon>Paenibacillaceae</taxon>
        <taxon>Paenibacillus</taxon>
    </lineage>
</organism>
<dbReference type="STRING" id="717606.PaecuDRAFT_2709"/>
<dbReference type="GO" id="GO:0000976">
    <property type="term" value="F:transcription cis-regulatory region binding"/>
    <property type="evidence" value="ECO:0007669"/>
    <property type="project" value="TreeGrafter"/>
</dbReference>
<feature type="domain" description="HTH lysR-type" evidence="5">
    <location>
        <begin position="1"/>
        <end position="58"/>
    </location>
</feature>
<comment type="similarity">
    <text evidence="1">Belongs to the LysR transcriptional regulatory family.</text>
</comment>
<dbReference type="RefSeq" id="WP_006038699.1">
    <property type="nucleotide sequence ID" value="NZ_AEDD01000007.1"/>
</dbReference>
<dbReference type="PROSITE" id="PS50931">
    <property type="entry name" value="HTH_LYSR"/>
    <property type="match status" value="1"/>
</dbReference>